<organism evidence="1 2">
    <name type="scientific">Agrobacterium tumefaciens</name>
    <dbReference type="NCBI Taxonomy" id="358"/>
    <lineage>
        <taxon>Bacteria</taxon>
        <taxon>Pseudomonadati</taxon>
        <taxon>Pseudomonadota</taxon>
        <taxon>Alphaproteobacteria</taxon>
        <taxon>Hyphomicrobiales</taxon>
        <taxon>Rhizobiaceae</taxon>
        <taxon>Rhizobium/Agrobacterium group</taxon>
        <taxon>Agrobacterium</taxon>
        <taxon>Agrobacterium tumefaciens complex</taxon>
    </lineage>
</organism>
<name>A0AAP9ISW5_AGRTU</name>
<dbReference type="RefSeq" id="WP_153316117.1">
    <property type="nucleotide sequence ID" value="NZ_CP029045.1"/>
</dbReference>
<gene>
    <name evidence="1" type="ORF">CG010_28065</name>
</gene>
<evidence type="ECO:0000313" key="1">
    <source>
        <dbReference type="EMBL" id="QHW12007.1"/>
    </source>
</evidence>
<evidence type="ECO:0000313" key="2">
    <source>
        <dbReference type="Proteomes" id="UP000222296"/>
    </source>
</evidence>
<proteinExistence type="predicted"/>
<sequence>MEPTITPKRPAVQACAKGNVRFDFLRNVFSVRWTDASTAASGVWGVATLRRPLSKTE</sequence>
<reference evidence="1 2" key="1">
    <citation type="journal article" date="2017" name="Genome Announc.">
        <title>Draft Genome Sequence of Agrobacterium tumefaciens Biovar 1 Strain 186, Isolated from Walnut.</title>
        <authorList>
            <person name="Poret-Peterson A.T."/>
            <person name="Bhatnagar S."/>
            <person name="McClean A.E."/>
            <person name="Kluepfel D.A."/>
        </authorList>
    </citation>
    <scope>NUCLEOTIDE SEQUENCE [LARGE SCALE GENOMIC DNA]</scope>
    <source>
        <strain evidence="1 2">186</strain>
    </source>
</reference>
<dbReference type="AlphaFoldDB" id="A0AAP9ISW5"/>
<dbReference type="EMBL" id="CP042275">
    <property type="protein sequence ID" value="QHW12007.1"/>
    <property type="molecule type" value="Genomic_DNA"/>
</dbReference>
<dbReference type="Proteomes" id="UP000222296">
    <property type="component" value="Chromosome Linear"/>
</dbReference>
<protein>
    <submittedName>
        <fullName evidence="1">Uncharacterized protein</fullName>
    </submittedName>
</protein>
<accession>A0AAP9ISW5</accession>